<dbReference type="OrthoDB" id="7487404at2759"/>
<reference evidence="3" key="1">
    <citation type="submission" date="2021-12" db="EMBL/GenBank/DDBJ databases">
        <authorList>
            <person name="King R."/>
        </authorList>
    </citation>
    <scope>NUCLEOTIDE SEQUENCE</scope>
</reference>
<gene>
    <name evidence="3" type="ORF">DIATSA_LOCUS2098</name>
</gene>
<name>A0A9N9QV78_9NEOP</name>
<organism evidence="3 4">
    <name type="scientific">Diatraea saccharalis</name>
    <name type="common">sugarcane borer</name>
    <dbReference type="NCBI Taxonomy" id="40085"/>
    <lineage>
        <taxon>Eukaryota</taxon>
        <taxon>Metazoa</taxon>
        <taxon>Ecdysozoa</taxon>
        <taxon>Arthropoda</taxon>
        <taxon>Hexapoda</taxon>
        <taxon>Insecta</taxon>
        <taxon>Pterygota</taxon>
        <taxon>Neoptera</taxon>
        <taxon>Endopterygota</taxon>
        <taxon>Lepidoptera</taxon>
        <taxon>Glossata</taxon>
        <taxon>Ditrysia</taxon>
        <taxon>Pyraloidea</taxon>
        <taxon>Crambidae</taxon>
        <taxon>Crambinae</taxon>
        <taxon>Diatraea</taxon>
    </lineage>
</organism>
<feature type="transmembrane region" description="Helical" evidence="2">
    <location>
        <begin position="53"/>
        <end position="76"/>
    </location>
</feature>
<protein>
    <submittedName>
        <fullName evidence="3">Uncharacterized protein</fullName>
    </submittedName>
</protein>
<evidence type="ECO:0000313" key="3">
    <source>
        <dbReference type="EMBL" id="CAG9783971.1"/>
    </source>
</evidence>
<dbReference type="AlphaFoldDB" id="A0A9N9QV78"/>
<keyword evidence="2" id="KW-0812">Transmembrane</keyword>
<sequence>MKEIIFTVDLKQCSSNIDKRGQTKTKTINLITDPKGLATRGVTSILRKKEAAVPLWVIIIATLVGILIMLLIAFALHERRSAIERESKRFTKKLDERELIEESDGSEPSSPKTAGCKPLSTTEGETATKSPEKDMPSAGICEELPTNMTKSYDKNMSSEEKSPRDMIDDKKIK</sequence>
<evidence type="ECO:0000313" key="4">
    <source>
        <dbReference type="Proteomes" id="UP001153714"/>
    </source>
</evidence>
<keyword evidence="2" id="KW-0472">Membrane</keyword>
<feature type="compositionally biased region" description="Polar residues" evidence="1">
    <location>
        <begin position="119"/>
        <end position="129"/>
    </location>
</feature>
<proteinExistence type="predicted"/>
<evidence type="ECO:0000256" key="2">
    <source>
        <dbReference type="SAM" id="Phobius"/>
    </source>
</evidence>
<accession>A0A9N9QV78</accession>
<dbReference type="Gene3D" id="1.20.5.930">
    <property type="entry name" value="Bicelle-embedded integrin alpha(iib) transmembrane segment"/>
    <property type="match status" value="1"/>
</dbReference>
<keyword evidence="4" id="KW-1185">Reference proteome</keyword>
<feature type="region of interest" description="Disordered" evidence="1">
    <location>
        <begin position="93"/>
        <end position="173"/>
    </location>
</feature>
<evidence type="ECO:0000256" key="1">
    <source>
        <dbReference type="SAM" id="MobiDB-lite"/>
    </source>
</evidence>
<dbReference type="Proteomes" id="UP001153714">
    <property type="component" value="Chromosome 11"/>
</dbReference>
<reference evidence="3" key="2">
    <citation type="submission" date="2022-10" db="EMBL/GenBank/DDBJ databases">
        <authorList>
            <consortium name="ENA_rothamsted_submissions"/>
            <consortium name="culmorum"/>
            <person name="King R."/>
        </authorList>
    </citation>
    <scope>NUCLEOTIDE SEQUENCE</scope>
</reference>
<dbReference type="EMBL" id="OU893342">
    <property type="protein sequence ID" value="CAG9783971.1"/>
    <property type="molecule type" value="Genomic_DNA"/>
</dbReference>
<feature type="compositionally biased region" description="Basic and acidic residues" evidence="1">
    <location>
        <begin position="151"/>
        <end position="173"/>
    </location>
</feature>
<keyword evidence="2" id="KW-1133">Transmembrane helix</keyword>